<evidence type="ECO:0000313" key="1">
    <source>
        <dbReference type="EMBL" id="PYH45215.1"/>
    </source>
</evidence>
<sequence>MELRSGEKADGGMVMETRYCTFSVPFPFPFCLLLFGTRSVETGDSKRVKEGKAH</sequence>
<dbReference type="RefSeq" id="XP_025431197.1">
    <property type="nucleotide sequence ID" value="XM_025579877.1"/>
</dbReference>
<gene>
    <name evidence="1" type="ORF">BP01DRAFT_46143</name>
</gene>
<dbReference type="Proteomes" id="UP000248349">
    <property type="component" value="Unassembled WGS sequence"/>
</dbReference>
<reference evidence="1 2" key="1">
    <citation type="submission" date="2016-12" db="EMBL/GenBank/DDBJ databases">
        <title>The genomes of Aspergillus section Nigri reveals drivers in fungal speciation.</title>
        <authorList>
            <consortium name="DOE Joint Genome Institute"/>
            <person name="Vesth T.C."/>
            <person name="Nybo J."/>
            <person name="Theobald S."/>
            <person name="Brandl J."/>
            <person name="Frisvad J.C."/>
            <person name="Nielsen K.F."/>
            <person name="Lyhne E.K."/>
            <person name="Kogle M.E."/>
            <person name="Kuo A."/>
            <person name="Riley R."/>
            <person name="Clum A."/>
            <person name="Nolan M."/>
            <person name="Lipzen A."/>
            <person name="Salamov A."/>
            <person name="Henrissat B."/>
            <person name="Wiebenga A."/>
            <person name="De Vries R.P."/>
            <person name="Grigoriev I.V."/>
            <person name="Mortensen U.H."/>
            <person name="Andersen M.R."/>
            <person name="Baker S.E."/>
        </authorList>
    </citation>
    <scope>NUCLEOTIDE SEQUENCE [LARGE SCALE GENOMIC DNA]</scope>
    <source>
        <strain evidence="1 2">JOP 1030-1</strain>
    </source>
</reference>
<dbReference type="AlphaFoldDB" id="A0A318ZCZ6"/>
<keyword evidence="2" id="KW-1185">Reference proteome</keyword>
<dbReference type="EMBL" id="KZ821232">
    <property type="protein sequence ID" value="PYH45215.1"/>
    <property type="molecule type" value="Genomic_DNA"/>
</dbReference>
<dbReference type="GeneID" id="37081106"/>
<accession>A0A318ZCZ6</accession>
<name>A0A318ZCZ6_9EURO</name>
<protein>
    <submittedName>
        <fullName evidence="1">Uncharacterized protein</fullName>
    </submittedName>
</protein>
<evidence type="ECO:0000313" key="2">
    <source>
        <dbReference type="Proteomes" id="UP000248349"/>
    </source>
</evidence>
<organism evidence="1 2">
    <name type="scientific">Aspergillus saccharolyticus JOP 1030-1</name>
    <dbReference type="NCBI Taxonomy" id="1450539"/>
    <lineage>
        <taxon>Eukaryota</taxon>
        <taxon>Fungi</taxon>
        <taxon>Dikarya</taxon>
        <taxon>Ascomycota</taxon>
        <taxon>Pezizomycotina</taxon>
        <taxon>Eurotiomycetes</taxon>
        <taxon>Eurotiomycetidae</taxon>
        <taxon>Eurotiales</taxon>
        <taxon>Aspergillaceae</taxon>
        <taxon>Aspergillus</taxon>
        <taxon>Aspergillus subgen. Circumdati</taxon>
    </lineage>
</organism>
<proteinExistence type="predicted"/>